<dbReference type="Proteomes" id="UP000451860">
    <property type="component" value="Unassembled WGS sequence"/>
</dbReference>
<proteinExistence type="predicted"/>
<evidence type="ECO:0000313" key="3">
    <source>
        <dbReference type="Proteomes" id="UP000451860"/>
    </source>
</evidence>
<feature type="region of interest" description="Disordered" evidence="1">
    <location>
        <begin position="308"/>
        <end position="328"/>
    </location>
</feature>
<dbReference type="AlphaFoldDB" id="A0A7J5URD4"/>
<gene>
    <name evidence="2" type="ORF">GB883_07350</name>
</gene>
<comment type="caution">
    <text evidence="2">The sequence shown here is derived from an EMBL/GenBank/DDBJ whole genome shotgun (WGS) entry which is preliminary data.</text>
</comment>
<accession>A0A7J5URD4</accession>
<dbReference type="OrthoDB" id="5197191at2"/>
<evidence type="ECO:0000256" key="1">
    <source>
        <dbReference type="SAM" id="MobiDB-lite"/>
    </source>
</evidence>
<keyword evidence="3" id="KW-1185">Reference proteome</keyword>
<organism evidence="2 3">
    <name type="scientific">Georgenia thermotolerans</name>
    <dbReference type="NCBI Taxonomy" id="527326"/>
    <lineage>
        <taxon>Bacteria</taxon>
        <taxon>Bacillati</taxon>
        <taxon>Actinomycetota</taxon>
        <taxon>Actinomycetes</taxon>
        <taxon>Micrococcales</taxon>
        <taxon>Bogoriellaceae</taxon>
        <taxon>Georgenia</taxon>
    </lineage>
</organism>
<reference evidence="2 3" key="1">
    <citation type="submission" date="2019-10" db="EMBL/GenBank/DDBJ databases">
        <title>Georgenia wutianyii sp. nov. and Georgenia yuyongxinii sp. nov. isolated from plateau pika (Ochotona curzoniae) in the Qinghai-Tibet plateau of China.</title>
        <authorList>
            <person name="Tian Z."/>
        </authorList>
    </citation>
    <scope>NUCLEOTIDE SEQUENCE [LARGE SCALE GENOMIC DNA]</scope>
    <source>
        <strain evidence="2 3">DSM 21501</strain>
    </source>
</reference>
<name>A0A7J5URD4_9MICO</name>
<dbReference type="EMBL" id="WHJE01000023">
    <property type="protein sequence ID" value="KAE8764780.1"/>
    <property type="molecule type" value="Genomic_DNA"/>
</dbReference>
<protein>
    <submittedName>
        <fullName evidence="2">Uncharacterized protein</fullName>
    </submittedName>
</protein>
<dbReference type="RefSeq" id="WP_152203280.1">
    <property type="nucleotide sequence ID" value="NZ_VUKF01000025.1"/>
</dbReference>
<evidence type="ECO:0000313" key="2">
    <source>
        <dbReference type="EMBL" id="KAE8764780.1"/>
    </source>
</evidence>
<sequence>MDVRAIFELPVPIWVTRETLGASYPTGYGALQFDIVMPHDHPPVGAPPAVPGIEMSTLSGELVVWAQEYGAFIPESRRPATAVHRVGVAVVKGPTYDHRSWFTPDHQLAESIDGWFDNVRTWVEVVTGQDLDPRHRVYDAEVVGAGLTFIEPPHEGALGLVAATPRVTPLHRSEWAEILNYVQQGTEPPLEEVLSRDARAAQRRNANRRAIIDAATALEIAIGRHVREHEADLPEVQRRRLNTRSALGDYISIAKESGLELAVPIAQLRRLNRLRNDAAHRAATASNWEAGEAVQVMIEFLGAHGTYRRTGEGEPDGGEFVVAEPESS</sequence>